<gene>
    <name evidence="1" type="ORF">LCI18_007160</name>
</gene>
<dbReference type="Proteomes" id="UP000830768">
    <property type="component" value="Chromosome 6"/>
</dbReference>
<reference evidence="1" key="1">
    <citation type="submission" date="2021-11" db="EMBL/GenBank/DDBJ databases">
        <title>Fusarium solani-melongenae Genome sequencing and assembly.</title>
        <authorList>
            <person name="Xie S."/>
            <person name="Huang L."/>
            <person name="Zhang X."/>
        </authorList>
    </citation>
    <scope>NUCLEOTIDE SEQUENCE</scope>
    <source>
        <strain evidence="1">CRI 24-3</strain>
    </source>
</reference>
<evidence type="ECO:0000313" key="1">
    <source>
        <dbReference type="EMBL" id="UPK96225.1"/>
    </source>
</evidence>
<name>A0ACD3Z4T6_FUSSC</name>
<proteinExistence type="predicted"/>
<dbReference type="EMBL" id="CP090035">
    <property type="protein sequence ID" value="UPK96225.1"/>
    <property type="molecule type" value="Genomic_DNA"/>
</dbReference>
<keyword evidence="2" id="KW-1185">Reference proteome</keyword>
<organism evidence="1 2">
    <name type="scientific">Fusarium solani subsp. cucurbitae</name>
    <name type="common">Neocosmosporum cucurbitae</name>
    <dbReference type="NCBI Taxonomy" id="2747967"/>
    <lineage>
        <taxon>Eukaryota</taxon>
        <taxon>Fungi</taxon>
        <taxon>Dikarya</taxon>
        <taxon>Ascomycota</taxon>
        <taxon>Pezizomycotina</taxon>
        <taxon>Sordariomycetes</taxon>
        <taxon>Hypocreomycetidae</taxon>
        <taxon>Hypocreales</taxon>
        <taxon>Nectriaceae</taxon>
        <taxon>Fusarium</taxon>
        <taxon>Fusarium solani species complex</taxon>
    </lineage>
</organism>
<sequence length="1038" mass="115584">MDRARLAENGIFIEDGDGGSELLPPHVESLQDALLDFRRAIPDKFGFTEEEILKLLDEDGIYARDDIPGDDRAEILVDLEFCAGVRELTNHLVEANQLGFSEYSEYDWKVQFEELLLDTFVEEAQVCDGDTRQTARAKFYYDSFQGARDRPWTLFGPDGSEGTQGDLPEPKPGWVAHFPVYVISPAEYNHQHSSLQQFASSHSIVDNFSQVTLEHLAGHGLQPSATGVTKTGRRGATLSSEYVLFPWLIVEHMKNEYKGNAELCYSHAANAGAAALRMLENLSRHDNQSLGDIPPVVTMTIRRDLVRVWIMHSSHSKGTCEMQVIWRGSLTRIVDILELKAILENCQTWATRVLRPWISSQIDLWKQQCPDDCPRPFNASLRHRAARPRNSSNRPTSDEDVPEKESKKNENKDVDLRQMIREEHDWLLQQLLKDPVETKRPTRSIATQTGPDDERHPLEKSAAQPMTLNTTTPFPGRKILDPKPRLANTTAPSGFSLSSDKGGTAPTNTRQETHGRERQDSSVDIFKNRMKVYGENRMCVIKLPDVSSEEILAQKPWLRAKKSSRVEKQTKTALTQGSQEKKGEVVGNKVEKDKAKEQDDTGTRDKDNETKGDETKAKSTYKKDDNGNDDKVDDENEGKEKEPASLKEGTGNTDTGSTPTTDDKEEPQDGRTGAVPIPAEEDAKGDLNPEPLISPKESFTYTTETTENERSSEIVKEENPEESIEIERTKEIPAKNLNEVIEKGNSEKCTEEEEKANAEEIMEEEKPKEVTEMEIFEQSTKGENPKEIIEKEDSGESVVKEKSDKIPGNIPARLPLPTPEPEPKDPSSPNPPALTEQLVWRKDYGQNKDDDHKELDQSTIKQDTLPRDGPANPPRADPSKPSQAVKGMLSPPAEMKPPTVFDATRWTHTKFAFGSSGNSKEPLFTFKMKTEGSAEDPRNSSIPRTQAKDARLFDWPKGDDEDGHMLSENPRPVKLIKGSGSLARTGGGRLIIGEGEPGFLKTPESNTGSNPGPGNEDPQSGGGDDPTLGSSKGTDRTP</sequence>
<evidence type="ECO:0000313" key="2">
    <source>
        <dbReference type="Proteomes" id="UP000830768"/>
    </source>
</evidence>
<protein>
    <submittedName>
        <fullName evidence="1">Uncharacterized protein</fullName>
    </submittedName>
</protein>
<accession>A0ACD3Z4T6</accession>